<feature type="compositionally biased region" description="Low complexity" evidence="1">
    <location>
        <begin position="108"/>
        <end position="121"/>
    </location>
</feature>
<evidence type="ECO:0000313" key="4">
    <source>
        <dbReference type="Proteomes" id="UP001221757"/>
    </source>
</evidence>
<evidence type="ECO:0000313" key="3">
    <source>
        <dbReference type="EMBL" id="KAJ7696292.1"/>
    </source>
</evidence>
<name>A0AAD7DPU5_MYCRO</name>
<dbReference type="AlphaFoldDB" id="A0AAD7DPU5"/>
<evidence type="ECO:0000256" key="2">
    <source>
        <dbReference type="SAM" id="SignalP"/>
    </source>
</evidence>
<proteinExistence type="predicted"/>
<feature type="chain" id="PRO_5042046992" evidence="2">
    <location>
        <begin position="29"/>
        <end position="245"/>
    </location>
</feature>
<feature type="region of interest" description="Disordered" evidence="1">
    <location>
        <begin position="100"/>
        <end position="203"/>
    </location>
</feature>
<evidence type="ECO:0000256" key="1">
    <source>
        <dbReference type="SAM" id="MobiDB-lite"/>
    </source>
</evidence>
<keyword evidence="4" id="KW-1185">Reference proteome</keyword>
<feature type="compositionally biased region" description="Basic residues" evidence="1">
    <location>
        <begin position="152"/>
        <end position="175"/>
    </location>
</feature>
<sequence>MTDCFFRPHRHPPRRALIALLLPFVVAPFRYPSTLCPLHLCSVPLLPAVASSAFGAGREAITVPTLHEPYRLYPLRAKRDVSHASSTDGHISSIDSALDAEHGEDADSLSSRSAPQRSRSPPSRRHRDADLAPASGSPAFRQPSSSPDSVPRRRSRSPPSRRRHSDSRSARRRSRSPVCSASRRRQSSARHRAPHSRSRSRTLLTAPPARLLFFVRMQAGGRMGVPPHLARERAEAGARWSSSGG</sequence>
<feature type="compositionally biased region" description="Basic residues" evidence="1">
    <location>
        <begin position="182"/>
        <end position="200"/>
    </location>
</feature>
<dbReference type="Proteomes" id="UP001221757">
    <property type="component" value="Unassembled WGS sequence"/>
</dbReference>
<accession>A0AAD7DPU5</accession>
<organism evidence="3 4">
    <name type="scientific">Mycena rosella</name>
    <name type="common">Pink bonnet</name>
    <name type="synonym">Agaricus rosellus</name>
    <dbReference type="NCBI Taxonomy" id="1033263"/>
    <lineage>
        <taxon>Eukaryota</taxon>
        <taxon>Fungi</taxon>
        <taxon>Dikarya</taxon>
        <taxon>Basidiomycota</taxon>
        <taxon>Agaricomycotina</taxon>
        <taxon>Agaricomycetes</taxon>
        <taxon>Agaricomycetidae</taxon>
        <taxon>Agaricales</taxon>
        <taxon>Marasmiineae</taxon>
        <taxon>Mycenaceae</taxon>
        <taxon>Mycena</taxon>
    </lineage>
</organism>
<reference evidence="3" key="1">
    <citation type="submission" date="2023-03" db="EMBL/GenBank/DDBJ databases">
        <title>Massive genome expansion in bonnet fungi (Mycena s.s.) driven by repeated elements and novel gene families across ecological guilds.</title>
        <authorList>
            <consortium name="Lawrence Berkeley National Laboratory"/>
            <person name="Harder C.B."/>
            <person name="Miyauchi S."/>
            <person name="Viragh M."/>
            <person name="Kuo A."/>
            <person name="Thoen E."/>
            <person name="Andreopoulos B."/>
            <person name="Lu D."/>
            <person name="Skrede I."/>
            <person name="Drula E."/>
            <person name="Henrissat B."/>
            <person name="Morin E."/>
            <person name="Kohler A."/>
            <person name="Barry K."/>
            <person name="LaButti K."/>
            <person name="Morin E."/>
            <person name="Salamov A."/>
            <person name="Lipzen A."/>
            <person name="Mereny Z."/>
            <person name="Hegedus B."/>
            <person name="Baldrian P."/>
            <person name="Stursova M."/>
            <person name="Weitz H."/>
            <person name="Taylor A."/>
            <person name="Grigoriev I.V."/>
            <person name="Nagy L.G."/>
            <person name="Martin F."/>
            <person name="Kauserud H."/>
        </authorList>
    </citation>
    <scope>NUCLEOTIDE SEQUENCE</scope>
    <source>
        <strain evidence="3">CBHHK067</strain>
    </source>
</reference>
<protein>
    <submittedName>
        <fullName evidence="3">Uncharacterized protein</fullName>
    </submittedName>
</protein>
<feature type="signal peptide" evidence="2">
    <location>
        <begin position="1"/>
        <end position="28"/>
    </location>
</feature>
<dbReference type="EMBL" id="JARKIE010000035">
    <property type="protein sequence ID" value="KAJ7696292.1"/>
    <property type="molecule type" value="Genomic_DNA"/>
</dbReference>
<gene>
    <name evidence="3" type="ORF">B0H17DRAFT_407251</name>
</gene>
<comment type="caution">
    <text evidence="3">The sequence shown here is derived from an EMBL/GenBank/DDBJ whole genome shotgun (WGS) entry which is preliminary data.</text>
</comment>
<keyword evidence="2" id="KW-0732">Signal</keyword>